<comment type="caution">
    <text evidence="2">The sequence shown here is derived from an EMBL/GenBank/DDBJ whole genome shotgun (WGS) entry which is preliminary data.</text>
</comment>
<reference evidence="2 3" key="1">
    <citation type="submission" date="2024-04" db="EMBL/GenBank/DDBJ databases">
        <authorList>
            <person name="Rising A."/>
            <person name="Reimegard J."/>
            <person name="Sonavane S."/>
            <person name="Akerstrom W."/>
            <person name="Nylinder S."/>
            <person name="Hedman E."/>
            <person name="Kallberg Y."/>
        </authorList>
    </citation>
    <scope>NUCLEOTIDE SEQUENCE [LARGE SCALE GENOMIC DNA]</scope>
</reference>
<name>A0AAV2A2B4_9ARAC</name>
<dbReference type="Proteomes" id="UP001497382">
    <property type="component" value="Unassembled WGS sequence"/>
</dbReference>
<accession>A0AAV2A2B4</accession>
<feature type="compositionally biased region" description="Basic and acidic residues" evidence="1">
    <location>
        <begin position="144"/>
        <end position="158"/>
    </location>
</feature>
<sequence>MKSGAVDADRFKVESRQSVNRRKMSKNSPVLNGADDSLNYAAEDDSVVRQVNLAAAYHDHISCTKSPDLCQKMDGAREGRGTLPCETDHIYANCSDIKSKSHTSAAPSNNNTKDLTLENMNLRDMLLSHLDIISHLQEELEKKNKEISERRRESDKHKMAPTKNNRTRDEILQKKREQEKARLLKIKSDPVKLAEQQAKERLKYLKKKEKGLRKSIKDMTPREQRKTRKNWSK</sequence>
<feature type="compositionally biased region" description="Basic and acidic residues" evidence="1">
    <location>
        <begin position="215"/>
        <end position="224"/>
    </location>
</feature>
<feature type="region of interest" description="Disordered" evidence="1">
    <location>
        <begin position="1"/>
        <end position="33"/>
    </location>
</feature>
<feature type="compositionally biased region" description="Basic residues" evidence="1">
    <location>
        <begin position="204"/>
        <end position="214"/>
    </location>
</feature>
<feature type="compositionally biased region" description="Basic and acidic residues" evidence="1">
    <location>
        <begin position="166"/>
        <end position="183"/>
    </location>
</feature>
<evidence type="ECO:0000313" key="2">
    <source>
        <dbReference type="EMBL" id="CAL1278109.1"/>
    </source>
</evidence>
<dbReference type="Gene3D" id="1.20.5.170">
    <property type="match status" value="1"/>
</dbReference>
<feature type="region of interest" description="Disordered" evidence="1">
    <location>
        <begin position="203"/>
        <end position="233"/>
    </location>
</feature>
<proteinExistence type="predicted"/>
<protein>
    <submittedName>
        <fullName evidence="2">Uncharacterized protein</fullName>
    </submittedName>
</protein>
<dbReference type="EMBL" id="CAXIEN010000109">
    <property type="protein sequence ID" value="CAL1278109.1"/>
    <property type="molecule type" value="Genomic_DNA"/>
</dbReference>
<evidence type="ECO:0000313" key="3">
    <source>
        <dbReference type="Proteomes" id="UP001497382"/>
    </source>
</evidence>
<evidence type="ECO:0000256" key="1">
    <source>
        <dbReference type="SAM" id="MobiDB-lite"/>
    </source>
</evidence>
<feature type="region of interest" description="Disordered" evidence="1">
    <location>
        <begin position="144"/>
        <end position="183"/>
    </location>
</feature>
<gene>
    <name evidence="2" type="ORF">LARSCL_LOCUS9600</name>
</gene>
<dbReference type="AlphaFoldDB" id="A0AAV2A2B4"/>
<keyword evidence="3" id="KW-1185">Reference proteome</keyword>
<organism evidence="2 3">
    <name type="scientific">Larinioides sclopetarius</name>
    <dbReference type="NCBI Taxonomy" id="280406"/>
    <lineage>
        <taxon>Eukaryota</taxon>
        <taxon>Metazoa</taxon>
        <taxon>Ecdysozoa</taxon>
        <taxon>Arthropoda</taxon>
        <taxon>Chelicerata</taxon>
        <taxon>Arachnida</taxon>
        <taxon>Araneae</taxon>
        <taxon>Araneomorphae</taxon>
        <taxon>Entelegynae</taxon>
        <taxon>Araneoidea</taxon>
        <taxon>Araneidae</taxon>
        <taxon>Larinioides</taxon>
    </lineage>
</organism>